<keyword evidence="2" id="KW-1185">Reference proteome</keyword>
<dbReference type="Gene3D" id="3.30.565.10">
    <property type="entry name" value="Histidine kinase-like ATPase, C-terminal domain"/>
    <property type="match status" value="1"/>
</dbReference>
<proteinExistence type="predicted"/>
<dbReference type="SUPFAM" id="SSF55874">
    <property type="entry name" value="ATPase domain of HSP90 chaperone/DNA topoisomerase II/histidine kinase"/>
    <property type="match status" value="1"/>
</dbReference>
<dbReference type="InterPro" id="IPR036890">
    <property type="entry name" value="HATPase_C_sf"/>
</dbReference>
<accession>U5QP98</accession>
<organism evidence="1 2">
    <name type="scientific">Gloeobacter kilaueensis (strain ATCC BAA-2537 / CCAP 1431/1 / ULC 316 / JS1)</name>
    <dbReference type="NCBI Taxonomy" id="1183438"/>
    <lineage>
        <taxon>Bacteria</taxon>
        <taxon>Bacillati</taxon>
        <taxon>Cyanobacteriota</taxon>
        <taxon>Cyanophyceae</taxon>
        <taxon>Gloeobacterales</taxon>
        <taxon>Gloeobacteraceae</taxon>
        <taxon>Gloeobacter</taxon>
    </lineage>
</organism>
<sequence length="525" mass="59532">MEKNATETTLEIGPSAIEAYSRLSYTMWYALAEFIDNSTQSRMNYESIIDDVLLNEGTPLTVKIDHNRIKREISISDNSIGMTNADLVNALRIACPTPDSKGRSKYGMGMKTAACWIGKRWRIETCEWASGQEWTAEVDVAAVARSQAKIPLSLREVSTNEHYTRIIISEMQRYIQGRTEETIKNYLGSMYRFDLKEGKLKLIYNNEEIQPPDEYEYDTDPEGKPMMREIPETMINGKSIRGWFAVLKKGGRKFGGFSLFQNRRQIQGFPNAWKPQSIFGGVEDEGANNLVAQRLTGLLELDGFQVSHTKDTILFQDDEEEQLVKLLDEQTKDYRNYAQKRRGSRGQPWTPEKLNDLFQGLKREFESPEMKDAVSSSLLPPLQTIQANNQSQLAALVPSDTMATVDLTPQLKVVISLSNKSEFEPHLTIVAGAEPRTIHVIINGLHPYYNELESTEAINECIKQYLYDAIAEYRVSQLTARVNTDSIRRLKNDLLRVQVVKIENAASAIRAGELETTIFSDNDNG</sequence>
<dbReference type="KEGG" id="glj:GKIL_4477"/>
<dbReference type="RefSeq" id="WP_023176115.1">
    <property type="nucleotide sequence ID" value="NC_022600.1"/>
</dbReference>
<protein>
    <submittedName>
        <fullName evidence="1">Heat shock protein 90</fullName>
    </submittedName>
</protein>
<reference evidence="1 2" key="1">
    <citation type="journal article" date="2013" name="PLoS ONE">
        <title>Cultivation and Complete Genome Sequencing of Gloeobacter kilaueensis sp. nov., from a Lava Cave in Kilauea Caldera, Hawai'i.</title>
        <authorList>
            <person name="Saw J.H."/>
            <person name="Schatz M."/>
            <person name="Brown M.V."/>
            <person name="Kunkel D.D."/>
            <person name="Foster J.S."/>
            <person name="Shick H."/>
            <person name="Christensen S."/>
            <person name="Hou S."/>
            <person name="Wan X."/>
            <person name="Donachie S.P."/>
        </authorList>
    </citation>
    <scope>NUCLEOTIDE SEQUENCE [LARGE SCALE GENOMIC DNA]</scope>
    <source>
        <strain evidence="2">JS</strain>
    </source>
</reference>
<keyword evidence="1" id="KW-0346">Stress response</keyword>
<dbReference type="eggNOG" id="COG0323">
    <property type="taxonomic scope" value="Bacteria"/>
</dbReference>
<evidence type="ECO:0000313" key="2">
    <source>
        <dbReference type="Proteomes" id="UP000017396"/>
    </source>
</evidence>
<dbReference type="STRING" id="1183438.GKIL_4477"/>
<dbReference type="PATRIC" id="fig|1183438.3.peg.4406"/>
<dbReference type="Proteomes" id="UP000017396">
    <property type="component" value="Chromosome"/>
</dbReference>
<gene>
    <name evidence="1" type="ORF">GKIL_4477</name>
</gene>
<dbReference type="Pfam" id="PF13589">
    <property type="entry name" value="HATPase_c_3"/>
    <property type="match status" value="1"/>
</dbReference>
<name>U5QP98_GLOK1</name>
<evidence type="ECO:0000313" key="1">
    <source>
        <dbReference type="EMBL" id="AGY60723.1"/>
    </source>
</evidence>
<dbReference type="OrthoDB" id="9813438at2"/>
<dbReference type="AlphaFoldDB" id="U5QP98"/>
<dbReference type="HOGENOM" id="CLU_037923_0_0_3"/>
<dbReference type="EMBL" id="CP003587">
    <property type="protein sequence ID" value="AGY60723.1"/>
    <property type="molecule type" value="Genomic_DNA"/>
</dbReference>